<proteinExistence type="predicted"/>
<accession>A0A558DQ85</accession>
<dbReference type="AlphaFoldDB" id="A0A558DQ85"/>
<reference evidence="1 2" key="1">
    <citation type="submission" date="2019-07" db="EMBL/GenBank/DDBJ databases">
        <title>The pathways for chlorine oxyanion respiration interact through the shared metabolite chlorate.</title>
        <authorList>
            <person name="Barnum T.P."/>
            <person name="Cheng Y."/>
            <person name="Hill K.A."/>
            <person name="Lucas L.N."/>
            <person name="Carlson H.K."/>
            <person name="Coates J.D."/>
        </authorList>
    </citation>
    <scope>NUCLEOTIDE SEQUENCE [LARGE SCALE GENOMIC DNA]</scope>
    <source>
        <strain evidence="1 2">BK-1</strain>
    </source>
</reference>
<dbReference type="SUPFAM" id="SSF52833">
    <property type="entry name" value="Thioredoxin-like"/>
    <property type="match status" value="1"/>
</dbReference>
<dbReference type="EMBL" id="VMNH01000024">
    <property type="protein sequence ID" value="TVO70561.1"/>
    <property type="molecule type" value="Genomic_DNA"/>
</dbReference>
<dbReference type="InterPro" id="IPR036249">
    <property type="entry name" value="Thioredoxin-like_sf"/>
</dbReference>
<organism evidence="1 2">
    <name type="scientific">Sedimenticola selenatireducens</name>
    <dbReference type="NCBI Taxonomy" id="191960"/>
    <lineage>
        <taxon>Bacteria</taxon>
        <taxon>Pseudomonadati</taxon>
        <taxon>Pseudomonadota</taxon>
        <taxon>Gammaproteobacteria</taxon>
        <taxon>Chromatiales</taxon>
        <taxon>Sedimenticolaceae</taxon>
        <taxon>Sedimenticola</taxon>
    </lineage>
</organism>
<dbReference type="Gene3D" id="3.40.30.10">
    <property type="entry name" value="Glutaredoxin"/>
    <property type="match status" value="1"/>
</dbReference>
<evidence type="ECO:0000313" key="2">
    <source>
        <dbReference type="Proteomes" id="UP000316649"/>
    </source>
</evidence>
<evidence type="ECO:0000313" key="1">
    <source>
        <dbReference type="EMBL" id="TVO70561.1"/>
    </source>
</evidence>
<protein>
    <submittedName>
        <fullName evidence="1">Glutaredoxin family protein</fullName>
    </submittedName>
</protein>
<dbReference type="Proteomes" id="UP000316649">
    <property type="component" value="Unassembled WGS sequence"/>
</dbReference>
<gene>
    <name evidence="1" type="ORF">FHP88_16735</name>
</gene>
<comment type="caution">
    <text evidence="1">The sequence shown here is derived from an EMBL/GenBank/DDBJ whole genome shotgun (WGS) entry which is preliminary data.</text>
</comment>
<sequence>MWHQLREIQEQRSFEIVLSDVDHDPGLIERFGTLIPVLASGEQIICNYYLDPIALEKYLDSLMPSG</sequence>
<dbReference type="OrthoDB" id="8537427at2"/>
<dbReference type="InterPro" id="IPR008554">
    <property type="entry name" value="Glutaredoxin-like"/>
</dbReference>
<dbReference type="Pfam" id="PF05768">
    <property type="entry name" value="Glrx-like"/>
    <property type="match status" value="1"/>
</dbReference>
<name>A0A558DQ85_9GAMM</name>
<keyword evidence="2" id="KW-1185">Reference proteome</keyword>